<dbReference type="EMBL" id="JBBWUH010000003">
    <property type="protein sequence ID" value="KAK8173284.1"/>
    <property type="molecule type" value="Genomic_DNA"/>
</dbReference>
<evidence type="ECO:0000313" key="2">
    <source>
        <dbReference type="EMBL" id="KAK8173284.1"/>
    </source>
</evidence>
<feature type="compositionally biased region" description="Basic residues" evidence="1">
    <location>
        <begin position="209"/>
        <end position="219"/>
    </location>
</feature>
<comment type="caution">
    <text evidence="2">The sequence shown here is derived from an EMBL/GenBank/DDBJ whole genome shotgun (WGS) entry which is preliminary data.</text>
</comment>
<feature type="compositionally biased region" description="Polar residues" evidence="1">
    <location>
        <begin position="282"/>
        <end position="291"/>
    </location>
</feature>
<evidence type="ECO:0000256" key="1">
    <source>
        <dbReference type="SAM" id="MobiDB-lite"/>
    </source>
</evidence>
<feature type="region of interest" description="Disordered" evidence="1">
    <location>
        <begin position="272"/>
        <end position="302"/>
    </location>
</feature>
<protein>
    <submittedName>
        <fullName evidence="2">Uncharacterized protein</fullName>
    </submittedName>
</protein>
<name>A0ABR1XY74_9PEZI</name>
<feature type="region of interest" description="Disordered" evidence="1">
    <location>
        <begin position="120"/>
        <end position="147"/>
    </location>
</feature>
<feature type="region of interest" description="Disordered" evidence="1">
    <location>
        <begin position="193"/>
        <end position="219"/>
    </location>
</feature>
<proteinExistence type="predicted"/>
<gene>
    <name evidence="2" type="ORF">IWX90DRAFT_137782</name>
</gene>
<reference evidence="2 3" key="1">
    <citation type="journal article" date="2022" name="G3 (Bethesda)">
        <title>Enemy or ally: a genomic approach to elucidate the lifestyle of Phyllosticta citrichinaensis.</title>
        <authorList>
            <person name="Buijs V.A."/>
            <person name="Groenewald J.Z."/>
            <person name="Haridas S."/>
            <person name="LaButti K.M."/>
            <person name="Lipzen A."/>
            <person name="Martin F.M."/>
            <person name="Barry K."/>
            <person name="Grigoriev I.V."/>
            <person name="Crous P.W."/>
            <person name="Seidl M.F."/>
        </authorList>
    </citation>
    <scope>NUCLEOTIDE SEQUENCE [LARGE SCALE GENOMIC DNA]</scope>
    <source>
        <strain evidence="2 3">CBS 129764</strain>
    </source>
</reference>
<dbReference type="Proteomes" id="UP001456524">
    <property type="component" value="Unassembled WGS sequence"/>
</dbReference>
<sequence>MNKTLPRRRKHFARASSCSQPPSKMFQLSSSGWPTVGNVFFLTLVLPSGVSSGADPQALKLILKRRRVEPSLPTLFPPGPPALPLLLVMAQPKEGPHCTSQLPLAPSPLCPPTKGVEPCRPLAAQTPHQPQATSSTSKTRLSPPSFASPASLVQRLRTSFLCPDSCPLGAWLRATAQLEPTQAFSKPFGCRPPASIKSMPTESGGGTNCRHHHHHHHHPLPPLPPCWNSQKSCGGATDVRRESVGEPWLLPPLVRPSSTSVNGPYLLNMVTSPNLHKPLNRPSLSRLQTGVRTRLHPRDSRR</sequence>
<feature type="compositionally biased region" description="Polar residues" evidence="1">
    <location>
        <begin position="126"/>
        <end position="140"/>
    </location>
</feature>
<accession>A0ABR1XY74</accession>
<organism evidence="2 3">
    <name type="scientific">Phyllosticta citrichinensis</name>
    <dbReference type="NCBI Taxonomy" id="1130410"/>
    <lineage>
        <taxon>Eukaryota</taxon>
        <taxon>Fungi</taxon>
        <taxon>Dikarya</taxon>
        <taxon>Ascomycota</taxon>
        <taxon>Pezizomycotina</taxon>
        <taxon>Dothideomycetes</taxon>
        <taxon>Dothideomycetes incertae sedis</taxon>
        <taxon>Botryosphaeriales</taxon>
        <taxon>Phyllostictaceae</taxon>
        <taxon>Phyllosticta</taxon>
    </lineage>
</organism>
<evidence type="ECO:0000313" key="3">
    <source>
        <dbReference type="Proteomes" id="UP001456524"/>
    </source>
</evidence>
<keyword evidence="3" id="KW-1185">Reference proteome</keyword>